<name>A0ABS5QTY9_9LACO</name>
<accession>A0ABS5QTY9</accession>
<feature type="transmembrane region" description="Helical" evidence="6">
    <location>
        <begin position="229"/>
        <end position="246"/>
    </location>
</feature>
<keyword evidence="3 6" id="KW-0812">Transmembrane</keyword>
<organism evidence="7 8">
    <name type="scientific">Fructobacillus papyrifericola</name>
    <dbReference type="NCBI Taxonomy" id="2713172"/>
    <lineage>
        <taxon>Bacteria</taxon>
        <taxon>Bacillati</taxon>
        <taxon>Bacillota</taxon>
        <taxon>Bacilli</taxon>
        <taxon>Lactobacillales</taxon>
        <taxon>Lactobacillaceae</taxon>
        <taxon>Fructobacillus</taxon>
    </lineage>
</organism>
<evidence type="ECO:0000256" key="6">
    <source>
        <dbReference type="RuleBase" id="RU363041"/>
    </source>
</evidence>
<protein>
    <recommendedName>
        <fullName evidence="6">Probable membrane transporter protein</fullName>
    </recommendedName>
</protein>
<proteinExistence type="inferred from homology"/>
<keyword evidence="8" id="KW-1185">Reference proteome</keyword>
<keyword evidence="6" id="KW-1003">Cell membrane</keyword>
<feature type="transmembrane region" description="Helical" evidence="6">
    <location>
        <begin position="98"/>
        <end position="115"/>
    </location>
</feature>
<evidence type="ECO:0000256" key="5">
    <source>
        <dbReference type="ARBA" id="ARBA00023136"/>
    </source>
</evidence>
<dbReference type="InterPro" id="IPR051598">
    <property type="entry name" value="TSUP/Inactive_protease-like"/>
</dbReference>
<gene>
    <name evidence="7" type="ORF">G6R28_05080</name>
</gene>
<feature type="transmembrane region" description="Helical" evidence="6">
    <location>
        <begin position="72"/>
        <end position="91"/>
    </location>
</feature>
<feature type="transmembrane region" description="Helical" evidence="6">
    <location>
        <begin position="197"/>
        <end position="217"/>
    </location>
</feature>
<feature type="transmembrane region" description="Helical" evidence="6">
    <location>
        <begin position="7"/>
        <end position="29"/>
    </location>
</feature>
<comment type="similarity">
    <text evidence="2 6">Belongs to the 4-toluene sulfonate uptake permease (TSUP) (TC 2.A.102) family.</text>
</comment>
<dbReference type="PANTHER" id="PTHR43701">
    <property type="entry name" value="MEMBRANE TRANSPORTER PROTEIN MJ0441-RELATED"/>
    <property type="match status" value="1"/>
</dbReference>
<keyword evidence="4 6" id="KW-1133">Transmembrane helix</keyword>
<keyword evidence="5 6" id="KW-0472">Membrane</keyword>
<dbReference type="RefSeq" id="WP_213793152.1">
    <property type="nucleotide sequence ID" value="NZ_JAAMFJ010000002.1"/>
</dbReference>
<comment type="subcellular location">
    <subcellularLocation>
        <location evidence="6">Cell membrane</location>
        <topology evidence="6">Multi-pass membrane protein</topology>
    </subcellularLocation>
    <subcellularLocation>
        <location evidence="1">Membrane</location>
        <topology evidence="1">Multi-pass membrane protein</topology>
    </subcellularLocation>
</comment>
<evidence type="ECO:0000256" key="4">
    <source>
        <dbReference type="ARBA" id="ARBA00022989"/>
    </source>
</evidence>
<dbReference type="InterPro" id="IPR002781">
    <property type="entry name" value="TM_pro_TauE-like"/>
</dbReference>
<feature type="transmembrane region" description="Helical" evidence="6">
    <location>
        <begin position="127"/>
        <end position="160"/>
    </location>
</feature>
<sequence length="247" mass="26531">MLSFFYLLIMSLFAGILNGIVGMAALTLYPVLLSLGISPVAANATITISQSGSGVGTLLSSLKELRQHWQQAIWIAVLNTAAGVVGALLLIHSSNADFKKVVPVFILIAAIMILLPKKAKQQGQKSAFVRFISWAGICLVGLYIGYFGAGSGLLMIAVLSRALNEKYATYNAIRNFATFLNNGVAGILFAFTMPVHWAVIPVLLIGLFAGGYIGPIVVRHVPQDKIERYVGIFALLLSAVLAWQAYF</sequence>
<evidence type="ECO:0000313" key="7">
    <source>
        <dbReference type="EMBL" id="MBS9336600.1"/>
    </source>
</evidence>
<comment type="caution">
    <text evidence="7">The sequence shown here is derived from an EMBL/GenBank/DDBJ whole genome shotgun (WGS) entry which is preliminary data.</text>
</comment>
<dbReference type="Proteomes" id="UP000735205">
    <property type="component" value="Unassembled WGS sequence"/>
</dbReference>
<reference evidence="7 8" key="1">
    <citation type="submission" date="2020-02" db="EMBL/GenBank/DDBJ databases">
        <title>Fructobacillus sp. isolated from paper mulberry of Taiwan.</title>
        <authorList>
            <person name="Lin S.-T."/>
        </authorList>
    </citation>
    <scope>NUCLEOTIDE SEQUENCE [LARGE SCALE GENOMIC DNA]</scope>
    <source>
        <strain evidence="7 8">M1-21</strain>
    </source>
</reference>
<evidence type="ECO:0000256" key="3">
    <source>
        <dbReference type="ARBA" id="ARBA00022692"/>
    </source>
</evidence>
<dbReference type="Pfam" id="PF01925">
    <property type="entry name" value="TauE"/>
    <property type="match status" value="1"/>
</dbReference>
<feature type="transmembrane region" description="Helical" evidence="6">
    <location>
        <begin position="172"/>
        <end position="191"/>
    </location>
</feature>
<dbReference type="PANTHER" id="PTHR43701:SF5">
    <property type="entry name" value="MEMBRANE TRANSPORTER PROTEIN-RELATED"/>
    <property type="match status" value="1"/>
</dbReference>
<evidence type="ECO:0000256" key="1">
    <source>
        <dbReference type="ARBA" id="ARBA00004141"/>
    </source>
</evidence>
<evidence type="ECO:0000256" key="2">
    <source>
        <dbReference type="ARBA" id="ARBA00009142"/>
    </source>
</evidence>
<evidence type="ECO:0000313" key="8">
    <source>
        <dbReference type="Proteomes" id="UP000735205"/>
    </source>
</evidence>
<dbReference type="EMBL" id="JAAMFJ010000002">
    <property type="protein sequence ID" value="MBS9336600.1"/>
    <property type="molecule type" value="Genomic_DNA"/>
</dbReference>